<gene>
    <name evidence="2" type="ORF">WG66_8679</name>
</gene>
<organism evidence="2 3">
    <name type="scientific">Moniliophthora roreri</name>
    <name type="common">Frosty pod rot fungus</name>
    <name type="synonym">Monilia roreri</name>
    <dbReference type="NCBI Taxonomy" id="221103"/>
    <lineage>
        <taxon>Eukaryota</taxon>
        <taxon>Fungi</taxon>
        <taxon>Dikarya</taxon>
        <taxon>Basidiomycota</taxon>
        <taxon>Agaricomycotina</taxon>
        <taxon>Agaricomycetes</taxon>
        <taxon>Agaricomycetidae</taxon>
        <taxon>Agaricales</taxon>
        <taxon>Marasmiineae</taxon>
        <taxon>Marasmiaceae</taxon>
        <taxon>Moniliophthora</taxon>
    </lineage>
</organism>
<dbReference type="AlphaFoldDB" id="A0A0W0FQY7"/>
<accession>A0A0W0FQY7</accession>
<reference evidence="2 3" key="1">
    <citation type="submission" date="2015-12" db="EMBL/GenBank/DDBJ databases">
        <title>Draft genome sequence of Moniliophthora roreri, the causal agent of frosty pod rot of cacao.</title>
        <authorList>
            <person name="Aime M.C."/>
            <person name="Diaz-Valderrama J.R."/>
            <person name="Kijpornyongpan T."/>
            <person name="Phillips-Mora W."/>
        </authorList>
    </citation>
    <scope>NUCLEOTIDE SEQUENCE [LARGE SCALE GENOMIC DNA]</scope>
    <source>
        <strain evidence="2 3">MCA 2952</strain>
    </source>
</reference>
<feature type="region of interest" description="Disordered" evidence="1">
    <location>
        <begin position="113"/>
        <end position="136"/>
    </location>
</feature>
<proteinExistence type="predicted"/>
<dbReference type="Proteomes" id="UP000054988">
    <property type="component" value="Unassembled WGS sequence"/>
</dbReference>
<name>A0A0W0FQY7_MONRR</name>
<protein>
    <submittedName>
        <fullName evidence="2">Uncharacterized protein</fullName>
    </submittedName>
</protein>
<dbReference type="EMBL" id="LATX01001734">
    <property type="protein sequence ID" value="KTB38674.1"/>
    <property type="molecule type" value="Genomic_DNA"/>
</dbReference>
<sequence>MSYDFQPASYYYNFPSSSTMILEQLSPALSPSSSPTSTITSSPSYSTLMNVLNTSSYFTSPPSGAAVPLSPPDAQHARRRSNSGSFGERRGYSYTIAFEPTKPMGQVTAAKGDLEPRAGALPRRTRKKGAPAPPKVIESKGFDLLVGLGSSRIDSDDDE</sequence>
<evidence type="ECO:0000256" key="1">
    <source>
        <dbReference type="SAM" id="MobiDB-lite"/>
    </source>
</evidence>
<evidence type="ECO:0000313" key="2">
    <source>
        <dbReference type="EMBL" id="KTB38674.1"/>
    </source>
</evidence>
<comment type="caution">
    <text evidence="2">The sequence shown here is derived from an EMBL/GenBank/DDBJ whole genome shotgun (WGS) entry which is preliminary data.</text>
</comment>
<feature type="region of interest" description="Disordered" evidence="1">
    <location>
        <begin position="60"/>
        <end position="88"/>
    </location>
</feature>
<evidence type="ECO:0000313" key="3">
    <source>
        <dbReference type="Proteomes" id="UP000054988"/>
    </source>
</evidence>